<comment type="caution">
    <text evidence="1">The sequence shown here is derived from an EMBL/GenBank/DDBJ whole genome shotgun (WGS) entry which is preliminary data.</text>
</comment>
<name>A0A399EUX8_9DEIN</name>
<evidence type="ECO:0000313" key="1">
    <source>
        <dbReference type="EMBL" id="RIH87838.1"/>
    </source>
</evidence>
<proteinExistence type="predicted"/>
<dbReference type="InterPro" id="IPR013381">
    <property type="entry name" value="CRISPR-assoc_prot_Cse1"/>
</dbReference>
<gene>
    <name evidence="1" type="primary">cse1</name>
    <name evidence="1" type="ORF">Mterra_01106</name>
</gene>
<dbReference type="Pfam" id="PF09481">
    <property type="entry name" value="CRISPR_Cse1"/>
    <property type="match status" value="1"/>
</dbReference>
<sequence length="508" mass="57051">MAGSLREVGLREALTNAAAYGRIESENPLEVVALYRFLLAVLHRALRGPTSPKDNARWLREGFPAGAIEAYLERFHDRFDLFHPRYPFYQVPEMPSEGYTQHWSRLSAEFGSGNTSPLFNYAKRENAPENPGSWITPAQAARLVLEHQAFCLGGLIKRFITSAPAAPAATAAHTLVQGDDLHQTLCLNLVGYPPAEHAADEAVWEAEPPGVAYLQGDPSERPRGLVHRYTWRSRSVRLFPETFCGEVGVRNFAYASGVRPVDFGFDALVAYRIPRNAKLGLLPLGLSKDRALWRDFTALLPHRQGERADRVPAVIEWAIATFGELERTRRPRRGLVVEVYGQMNDQGKLELWRSEARRLPEPVLGRRDVRKTVEGLLLEADGVWGHLNSACRLLAAELLAPGGRTAAAEDVSRLVQGFPARLVYWARLERRFYELLEGLREDYNEQRVEQQWAEWLVEAADDAWDITVRSTGGGVRALKAAARAQGMFCAQLRQLREEYGLTWRGGGF</sequence>
<dbReference type="OrthoDB" id="3187690at2"/>
<dbReference type="Gene3D" id="1.10.132.100">
    <property type="match status" value="1"/>
</dbReference>
<keyword evidence="2" id="KW-1185">Reference proteome</keyword>
<reference evidence="1 2" key="1">
    <citation type="submission" date="2018-08" db="EMBL/GenBank/DDBJ databases">
        <title>Meiothermus terrae DSM 26712 genome sequencing project.</title>
        <authorList>
            <person name="Da Costa M.S."/>
            <person name="Albuquerque L."/>
            <person name="Raposo P."/>
            <person name="Froufe H.J.C."/>
            <person name="Barroso C.S."/>
            <person name="Egas C."/>
        </authorList>
    </citation>
    <scope>NUCLEOTIDE SEQUENCE [LARGE SCALE GENOMIC DNA]</scope>
    <source>
        <strain evidence="1 2">DSM 26712</strain>
    </source>
</reference>
<dbReference type="EMBL" id="QXDL01000031">
    <property type="protein sequence ID" value="RIH87838.1"/>
    <property type="molecule type" value="Genomic_DNA"/>
</dbReference>
<dbReference type="NCBIfam" id="TIGR02547">
    <property type="entry name" value="casA_cse1"/>
    <property type="match status" value="1"/>
</dbReference>
<dbReference type="CDD" id="cd09729">
    <property type="entry name" value="Cse1_I-E"/>
    <property type="match status" value="1"/>
</dbReference>
<evidence type="ECO:0000313" key="2">
    <source>
        <dbReference type="Proteomes" id="UP000265715"/>
    </source>
</evidence>
<accession>A0A399EUX8</accession>
<organism evidence="1 2">
    <name type="scientific">Calidithermus terrae</name>
    <dbReference type="NCBI Taxonomy" id="1408545"/>
    <lineage>
        <taxon>Bacteria</taxon>
        <taxon>Thermotogati</taxon>
        <taxon>Deinococcota</taxon>
        <taxon>Deinococci</taxon>
        <taxon>Thermales</taxon>
        <taxon>Thermaceae</taxon>
        <taxon>Calidithermus</taxon>
    </lineage>
</organism>
<dbReference type="Proteomes" id="UP000265715">
    <property type="component" value="Unassembled WGS sequence"/>
</dbReference>
<dbReference type="AlphaFoldDB" id="A0A399EUX8"/>
<protein>
    <submittedName>
        <fullName evidence="1">CRISPR-associated protein CasA/Cse1</fullName>
    </submittedName>
</protein>